<evidence type="ECO:0000259" key="6">
    <source>
        <dbReference type="Pfam" id="PF05154"/>
    </source>
</evidence>
<reference evidence="7 8" key="1">
    <citation type="submission" date="2018-10" db="EMBL/GenBank/DDBJ databases">
        <title>Genomic Encyclopedia of Type Strains, Phase IV (KMG-IV): sequencing the most valuable type-strain genomes for metagenomic binning, comparative biology and taxonomic classification.</title>
        <authorList>
            <person name="Goeker M."/>
        </authorList>
    </citation>
    <scope>NUCLEOTIDE SEQUENCE [LARGE SCALE GENOMIC DNA]</scope>
    <source>
        <strain evidence="7 8">DSM 22008</strain>
    </source>
</reference>
<keyword evidence="2 5" id="KW-0812">Transmembrane</keyword>
<name>A0A420WL13_9PROT</name>
<evidence type="ECO:0000313" key="7">
    <source>
        <dbReference type="EMBL" id="RKQ71680.1"/>
    </source>
</evidence>
<dbReference type="OrthoDB" id="2004788at2"/>
<dbReference type="AlphaFoldDB" id="A0A420WL13"/>
<dbReference type="GO" id="GO:0016020">
    <property type="term" value="C:membrane"/>
    <property type="evidence" value="ECO:0007669"/>
    <property type="project" value="UniProtKB-SubCell"/>
</dbReference>
<dbReference type="Pfam" id="PF05154">
    <property type="entry name" value="TM2"/>
    <property type="match status" value="1"/>
</dbReference>
<evidence type="ECO:0000256" key="4">
    <source>
        <dbReference type="ARBA" id="ARBA00023136"/>
    </source>
</evidence>
<organism evidence="7 8">
    <name type="scientific">Litorimonas taeanensis</name>
    <dbReference type="NCBI Taxonomy" id="568099"/>
    <lineage>
        <taxon>Bacteria</taxon>
        <taxon>Pseudomonadati</taxon>
        <taxon>Pseudomonadota</taxon>
        <taxon>Alphaproteobacteria</taxon>
        <taxon>Maricaulales</taxon>
        <taxon>Robiginitomaculaceae</taxon>
    </lineage>
</organism>
<comment type="subcellular location">
    <subcellularLocation>
        <location evidence="1">Membrane</location>
        <topology evidence="1">Multi-pass membrane protein</topology>
    </subcellularLocation>
</comment>
<dbReference type="Proteomes" id="UP000282211">
    <property type="component" value="Unassembled WGS sequence"/>
</dbReference>
<gene>
    <name evidence="7" type="ORF">DES40_1007</name>
</gene>
<evidence type="ECO:0000313" key="8">
    <source>
        <dbReference type="Proteomes" id="UP000282211"/>
    </source>
</evidence>
<feature type="transmembrane region" description="Helical" evidence="5">
    <location>
        <begin position="63"/>
        <end position="84"/>
    </location>
</feature>
<dbReference type="EMBL" id="RBII01000001">
    <property type="protein sequence ID" value="RKQ71680.1"/>
    <property type="molecule type" value="Genomic_DNA"/>
</dbReference>
<evidence type="ECO:0000256" key="2">
    <source>
        <dbReference type="ARBA" id="ARBA00022692"/>
    </source>
</evidence>
<sequence length="107" mass="12318">MNRYKYEREIIEMAASLNEADRFKFMNIIQNETLNPVALYGWNVWLGFLGIDRFIVGDILAGVLKLITLGGGGLWVLIDCFLIGKRTRTVNMEKIHDIYDFIVAHPK</sequence>
<evidence type="ECO:0000256" key="3">
    <source>
        <dbReference type="ARBA" id="ARBA00022989"/>
    </source>
</evidence>
<keyword evidence="3 5" id="KW-1133">Transmembrane helix</keyword>
<evidence type="ECO:0000256" key="1">
    <source>
        <dbReference type="ARBA" id="ARBA00004141"/>
    </source>
</evidence>
<protein>
    <submittedName>
        <fullName evidence="7">TM2 domain-containing protein</fullName>
    </submittedName>
</protein>
<evidence type="ECO:0000256" key="5">
    <source>
        <dbReference type="SAM" id="Phobius"/>
    </source>
</evidence>
<dbReference type="RefSeq" id="WP_121099434.1">
    <property type="nucleotide sequence ID" value="NZ_RBII01000001.1"/>
</dbReference>
<feature type="domain" description="TM2" evidence="6">
    <location>
        <begin position="41"/>
        <end position="81"/>
    </location>
</feature>
<keyword evidence="4 5" id="KW-0472">Membrane</keyword>
<keyword evidence="8" id="KW-1185">Reference proteome</keyword>
<proteinExistence type="predicted"/>
<accession>A0A420WL13</accession>
<feature type="transmembrane region" description="Helical" evidence="5">
    <location>
        <begin position="33"/>
        <end position="51"/>
    </location>
</feature>
<dbReference type="InterPro" id="IPR007829">
    <property type="entry name" value="TM2"/>
</dbReference>
<comment type="caution">
    <text evidence="7">The sequence shown here is derived from an EMBL/GenBank/DDBJ whole genome shotgun (WGS) entry which is preliminary data.</text>
</comment>
<dbReference type="InParanoid" id="A0A420WL13"/>